<feature type="region of interest" description="Disordered" evidence="1">
    <location>
        <begin position="1138"/>
        <end position="1211"/>
    </location>
</feature>
<feature type="domain" description="Fungal-type protein kinase" evidence="2">
    <location>
        <begin position="427"/>
        <end position="775"/>
    </location>
</feature>
<dbReference type="PROSITE" id="PS00109">
    <property type="entry name" value="PROTEIN_KINASE_TYR"/>
    <property type="match status" value="1"/>
</dbReference>
<dbReference type="EMBL" id="KZ857427">
    <property type="protein sequence ID" value="RDX46424.1"/>
    <property type="molecule type" value="Genomic_DNA"/>
</dbReference>
<feature type="region of interest" description="Disordered" evidence="1">
    <location>
        <begin position="573"/>
        <end position="634"/>
    </location>
</feature>
<feature type="compositionally biased region" description="Basic residues" evidence="1">
    <location>
        <begin position="1144"/>
        <end position="1153"/>
    </location>
</feature>
<protein>
    <recommendedName>
        <fullName evidence="2">Fungal-type protein kinase domain-containing protein</fullName>
    </recommendedName>
</protein>
<dbReference type="InterPro" id="IPR011009">
    <property type="entry name" value="Kinase-like_dom_sf"/>
</dbReference>
<feature type="region of interest" description="Disordered" evidence="1">
    <location>
        <begin position="873"/>
        <end position="928"/>
    </location>
</feature>
<evidence type="ECO:0000313" key="3">
    <source>
        <dbReference type="EMBL" id="RDX46424.1"/>
    </source>
</evidence>
<gene>
    <name evidence="3" type="ORF">OH76DRAFT_1406937</name>
</gene>
<sequence length="1211" mass="133588">MKDCPDTTVLMRLRQFQEVELYNLAADFDKVHALTKKGHRSDKAHDIDKTGHGLDDTHTLDANHDLDKTGLHTLDATHDHDPSCVDANHNADKTGLNVDANHNADDTGHYTYDSKSLPYVNQVWWAFHDAVGSMPKGANLKDATWDKVSEKDLSKAWELVDAAHPLVADHFLHNSDAHHDSTDSTLSKVDGSFIHNSDRDVILPGFPNWPDIRFLVEFKAGGTKSDPFDDRPLYGPDATAQTRIAVRGQLMHYAERVFAYQHRCKIFLLLVNSDKFRVMRWDRSGVAVTESVNYCSTLAGTRALLEVLHAFSRLSRAQQGFDTSAVRLMKNSCGWKRMDLLAEDYEHDIDSAEGVLDGPIHEVFQQPGTAYGSLTHHRNAHLHRDPTHKCSFHRQTPPIIPVLSHIRRIFRESLQEDFPRYRLLVDGQEYLVAKHLFLGFGMVGRGTRGYVALEWKTQRFVFLKDCWRPAYKGVEREGDILAKLNANGVKNIPTIIRYGDVSHTEAGFGVQETEVSHYHPDREGRKKEVDKTLPAFEKTVPPPTVAEMKFMKFVKEKVYKPKEKPVTRLAASAFPAGPDSEGAGQPAAAPPANSAPELPAFDPTLNPPAPPPPPTKVKSKGPRGTKRPYDTFRGKENMGAGLRHMIHTRMVVREIGLPLTDFKSSRQFVRIIYECVTAHAMAYTKCGYIHRDISAGNMLIYPEVIRLADGRYGIYWRGLLADWELAKHTSVQCAMQPHRTGTWHFMPAYILLNPLMPTSIADELESFLHVLVYGCIRRVRSSLESIEEIQEFIHAYFAGGSYDPKYKQASCPVAKRDSVVVGQTLTFTTRAVVFSTPDGKITQEHPLNELISELLAVFHSRYVVDAWDSAQKKSSSPELQQSPPSPETESSDIWEEGLVGPETTFGAAPMRQKEKAPQLVEPTPEQHKNMAALQSHSLIAHILHSYISSREYKWPKDDVVQDPQAESSTKKPPRRTSAAAGTLKHGVAPVPQADDPEDVPMPDAEGNDKLEGGSAVHEVPDVAHSDHVAEDLVATAPEDELIPEEQGARPAKRRRRGPVVQACEVNEPAAGDLPVRRVTRSRSAANVAAVALAQAAAALAAAAAPALMDAALLPAPAAAAPAPTAAAPLITPAATVEQASGRLTRSKTGKLPKPKPNLTVAQAGVPAPKRGVRARSTAADKTQAANKPATRRRPAASQATPKTTGGRRTRR</sequence>
<dbReference type="Pfam" id="PF17667">
    <property type="entry name" value="Pkinase_fungal"/>
    <property type="match status" value="1"/>
</dbReference>
<name>A0A371D1K7_9APHY</name>
<dbReference type="InterPro" id="IPR008266">
    <property type="entry name" value="Tyr_kinase_AS"/>
</dbReference>
<dbReference type="Proteomes" id="UP000256964">
    <property type="component" value="Unassembled WGS sequence"/>
</dbReference>
<accession>A0A371D1K7</accession>
<dbReference type="OrthoDB" id="2757515at2759"/>
<organism evidence="3 4">
    <name type="scientific">Lentinus brumalis</name>
    <dbReference type="NCBI Taxonomy" id="2498619"/>
    <lineage>
        <taxon>Eukaryota</taxon>
        <taxon>Fungi</taxon>
        <taxon>Dikarya</taxon>
        <taxon>Basidiomycota</taxon>
        <taxon>Agaricomycotina</taxon>
        <taxon>Agaricomycetes</taxon>
        <taxon>Polyporales</taxon>
        <taxon>Polyporaceae</taxon>
        <taxon>Lentinus</taxon>
    </lineage>
</organism>
<evidence type="ECO:0000313" key="4">
    <source>
        <dbReference type="Proteomes" id="UP000256964"/>
    </source>
</evidence>
<evidence type="ECO:0000259" key="2">
    <source>
        <dbReference type="Pfam" id="PF17667"/>
    </source>
</evidence>
<feature type="compositionally biased region" description="Low complexity" evidence="1">
    <location>
        <begin position="583"/>
        <end position="600"/>
    </location>
</feature>
<dbReference type="GO" id="GO:0004672">
    <property type="term" value="F:protein kinase activity"/>
    <property type="evidence" value="ECO:0007669"/>
    <property type="project" value="InterPro"/>
</dbReference>
<dbReference type="SUPFAM" id="SSF56112">
    <property type="entry name" value="Protein kinase-like (PK-like)"/>
    <property type="match status" value="1"/>
</dbReference>
<feature type="region of interest" description="Disordered" evidence="1">
    <location>
        <begin position="1034"/>
        <end position="1060"/>
    </location>
</feature>
<feature type="region of interest" description="Disordered" evidence="1">
    <location>
        <begin position="959"/>
        <end position="1017"/>
    </location>
</feature>
<evidence type="ECO:0000256" key="1">
    <source>
        <dbReference type="SAM" id="MobiDB-lite"/>
    </source>
</evidence>
<reference evidence="3 4" key="1">
    <citation type="journal article" date="2018" name="Biotechnol. Biofuels">
        <title>Integrative visual omics of the white-rot fungus Polyporus brumalis exposes the biotechnological potential of its oxidative enzymes for delignifying raw plant biomass.</title>
        <authorList>
            <person name="Miyauchi S."/>
            <person name="Rancon A."/>
            <person name="Drula E."/>
            <person name="Hage H."/>
            <person name="Chaduli D."/>
            <person name="Favel A."/>
            <person name="Grisel S."/>
            <person name="Henrissat B."/>
            <person name="Herpoel-Gimbert I."/>
            <person name="Ruiz-Duenas F.J."/>
            <person name="Chevret D."/>
            <person name="Hainaut M."/>
            <person name="Lin J."/>
            <person name="Wang M."/>
            <person name="Pangilinan J."/>
            <person name="Lipzen A."/>
            <person name="Lesage-Meessen L."/>
            <person name="Navarro D."/>
            <person name="Riley R."/>
            <person name="Grigoriev I.V."/>
            <person name="Zhou S."/>
            <person name="Raouche S."/>
            <person name="Rosso M.N."/>
        </authorList>
    </citation>
    <scope>NUCLEOTIDE SEQUENCE [LARGE SCALE GENOMIC DNA]</scope>
    <source>
        <strain evidence="3 4">BRFM 1820</strain>
    </source>
</reference>
<proteinExistence type="predicted"/>
<dbReference type="PANTHER" id="PTHR38248">
    <property type="entry name" value="FUNK1 6"/>
    <property type="match status" value="1"/>
</dbReference>
<dbReference type="PANTHER" id="PTHR38248:SF2">
    <property type="entry name" value="FUNK1 11"/>
    <property type="match status" value="1"/>
</dbReference>
<feature type="compositionally biased region" description="Pro residues" evidence="1">
    <location>
        <begin position="605"/>
        <end position="615"/>
    </location>
</feature>
<keyword evidence="4" id="KW-1185">Reference proteome</keyword>
<dbReference type="InterPro" id="IPR040976">
    <property type="entry name" value="Pkinase_fungal"/>
</dbReference>
<dbReference type="AlphaFoldDB" id="A0A371D1K7"/>
<dbReference type="Gene3D" id="1.10.510.10">
    <property type="entry name" value="Transferase(Phosphotransferase) domain 1"/>
    <property type="match status" value="1"/>
</dbReference>
<feature type="compositionally biased region" description="Basic residues" evidence="1">
    <location>
        <begin position="617"/>
        <end position="626"/>
    </location>
</feature>